<sequence>MANGLPTSIPEFACYNTTLDASNKIWRGDNVIATRVPLLFIQIAYNVMFSSIIHHAFKSFHLPLMVAQIIVISMNYNHINWRRISEVDIITGGFLSSSLMGRVHVVFNTIYRTEGILAVETLANVGIMYYVFLGGLEINCDTLVRSSKKAVIIAVACILIPMLVGAGFLALEHSVSRGTATLTIKGYLFWCAILAVTGFPVLARLLSGLKILYTRLGKDALTAAMLIDAYGWILFTLLVPYSNKGGKPLLSAFTTLLFIAFCFCVVRPILTRVIQRRIRLDTWDNAKMLDVMVGLFVCSYITDLLGTHHVVGAFVYGLILPSGKFADLLMEMFDDFVTALIVPLYFAGFGFRLHLAALWNQSNSPLFSIVMVALLAIPKILSAVIITFFFGMPAREGLGLGLLLNTKGIMAVLLLSVAWNKTLLDSYAFTIMLLAILVMTVMVSPLISLIYKPKFRFLQTQLRTVQKLRTDAELRVVACVHNAHQAIGMIHVLEAANATRISPLHVSVLHLVELTRHGTGLLVTQIDNPTVQGGSAETHYGSQQEIEIIAKAFEEFVEEYKAVRFETSSVVSSYETIHEDIYNVTEEKRGSLLLLPFHKQLSAEGVLEITKAAFGVINQNVLQQPPCSVGIFVNRGLGSLLSKGSMSILVIFIGGPDDREALSIAWRMAGHSGTKLHVVRLLMTGEVAEKDEAFHCDSNELLSTVMDNVTQKELDEEYILHFRHKGVHNNDSIVYSEREIGAETGEEIPLILNEIDKPGYDLYVLGQGSGQNYPVFKNMLEWCDNPELGVMGDIVASDSFGTNSSLLVVQQYILGKPKPTPCRQCPFKKDKDNSDTV</sequence>
<dbReference type="InterPro" id="IPR006153">
    <property type="entry name" value="Cation/H_exchanger_TM"/>
</dbReference>
<evidence type="ECO:0000256" key="9">
    <source>
        <dbReference type="ARBA" id="ARBA00038341"/>
    </source>
</evidence>
<comment type="similarity">
    <text evidence="9">Belongs to the monovalent cation:proton antiporter 2 (CPA2) transporter (TC 2.A.37) family. CHX (TC 2.A.37.4) subfamily.</text>
</comment>
<keyword evidence="5" id="KW-0630">Potassium</keyword>
<evidence type="ECO:0000313" key="15">
    <source>
        <dbReference type="Proteomes" id="UP000257109"/>
    </source>
</evidence>
<dbReference type="Pfam" id="PF00999">
    <property type="entry name" value="Na_H_Exchanger"/>
    <property type="match status" value="1"/>
</dbReference>
<dbReference type="GO" id="GO:0006885">
    <property type="term" value="P:regulation of pH"/>
    <property type="evidence" value="ECO:0007669"/>
    <property type="project" value="TreeGrafter"/>
</dbReference>
<evidence type="ECO:0000256" key="8">
    <source>
        <dbReference type="ARBA" id="ARBA00023136"/>
    </source>
</evidence>
<dbReference type="Gene3D" id="1.20.1530.20">
    <property type="match status" value="1"/>
</dbReference>
<dbReference type="InterPro" id="IPR050794">
    <property type="entry name" value="CPA2_transporter"/>
</dbReference>
<dbReference type="PANTHER" id="PTHR32468">
    <property type="entry name" value="CATION/H + ANTIPORTER"/>
    <property type="match status" value="1"/>
</dbReference>
<dbReference type="PANTHER" id="PTHR32468:SF166">
    <property type="entry name" value="CATION_H+ EXCHANGER 3"/>
    <property type="match status" value="1"/>
</dbReference>
<feature type="transmembrane region" description="Helical" evidence="10">
    <location>
        <begin position="221"/>
        <end position="242"/>
    </location>
</feature>
<dbReference type="AlphaFoldDB" id="A0A371G350"/>
<feature type="transmembrane region" description="Helical" evidence="10">
    <location>
        <begin position="431"/>
        <end position="451"/>
    </location>
</feature>
<dbReference type="GO" id="GO:0015297">
    <property type="term" value="F:antiporter activity"/>
    <property type="evidence" value="ECO:0007669"/>
    <property type="project" value="InterPro"/>
</dbReference>
<keyword evidence="4 10" id="KW-0812">Transmembrane</keyword>
<feature type="domain" description="Cation/H+ exchanger transmembrane" evidence="11">
    <location>
        <begin position="89"/>
        <end position="446"/>
    </location>
</feature>
<keyword evidence="3" id="KW-0633">Potassium transport</keyword>
<name>A0A371G350_MUCPR</name>
<evidence type="ECO:0000259" key="11">
    <source>
        <dbReference type="Pfam" id="PF00999"/>
    </source>
</evidence>
<feature type="transmembrane region" description="Helical" evidence="10">
    <location>
        <begin position="248"/>
        <end position="270"/>
    </location>
</feature>
<evidence type="ECO:0000256" key="3">
    <source>
        <dbReference type="ARBA" id="ARBA00022538"/>
    </source>
</evidence>
<dbReference type="GO" id="GO:0012505">
    <property type="term" value="C:endomembrane system"/>
    <property type="evidence" value="ECO:0007669"/>
    <property type="project" value="TreeGrafter"/>
</dbReference>
<evidence type="ECO:0000256" key="2">
    <source>
        <dbReference type="ARBA" id="ARBA00022448"/>
    </source>
</evidence>
<feature type="transmembrane region" description="Helical" evidence="10">
    <location>
        <begin position="32"/>
        <end position="54"/>
    </location>
</feature>
<keyword evidence="2" id="KW-0813">Transport</keyword>
<dbReference type="InterPro" id="IPR038770">
    <property type="entry name" value="Na+/solute_symporter_sf"/>
</dbReference>
<dbReference type="GO" id="GO:1902600">
    <property type="term" value="P:proton transmembrane transport"/>
    <property type="evidence" value="ECO:0007669"/>
    <property type="project" value="InterPro"/>
</dbReference>
<keyword evidence="15" id="KW-1185">Reference proteome</keyword>
<evidence type="ECO:0000313" key="14">
    <source>
        <dbReference type="EMBL" id="RDX84999.1"/>
    </source>
</evidence>
<dbReference type="GO" id="GO:0016020">
    <property type="term" value="C:membrane"/>
    <property type="evidence" value="ECO:0007669"/>
    <property type="project" value="UniProtKB-SubCell"/>
</dbReference>
<feature type="transmembrane region" description="Helical" evidence="10">
    <location>
        <begin position="187"/>
        <end position="209"/>
    </location>
</feature>
<dbReference type="Proteomes" id="UP000257109">
    <property type="component" value="Unassembled WGS sequence"/>
</dbReference>
<evidence type="ECO:0000256" key="6">
    <source>
        <dbReference type="ARBA" id="ARBA00022989"/>
    </source>
</evidence>
<keyword evidence="7" id="KW-0406">Ion transport</keyword>
<dbReference type="EMBL" id="QJKJ01006894">
    <property type="protein sequence ID" value="RDX84999.1"/>
    <property type="molecule type" value="Genomic_DNA"/>
</dbReference>
<gene>
    <name evidence="14" type="primary">CHX15</name>
    <name evidence="14" type="ORF">CR513_33869</name>
</gene>
<feature type="transmembrane region" description="Helical" evidence="10">
    <location>
        <begin position="398"/>
        <end position="419"/>
    </location>
</feature>
<feature type="transmembrane region" description="Helical" evidence="10">
    <location>
        <begin position="150"/>
        <end position="171"/>
    </location>
</feature>
<evidence type="ECO:0000259" key="13">
    <source>
        <dbReference type="Pfam" id="PF23259"/>
    </source>
</evidence>
<dbReference type="OrthoDB" id="1412231at2759"/>
<evidence type="ECO:0000256" key="4">
    <source>
        <dbReference type="ARBA" id="ARBA00022692"/>
    </source>
</evidence>
<dbReference type="GO" id="GO:0006813">
    <property type="term" value="P:potassium ion transport"/>
    <property type="evidence" value="ECO:0007669"/>
    <property type="project" value="UniProtKB-KW"/>
</dbReference>
<keyword evidence="8 10" id="KW-0472">Membrane</keyword>
<comment type="subcellular location">
    <subcellularLocation>
        <location evidence="1">Membrane</location>
        <topology evidence="1">Multi-pass membrane protein</topology>
    </subcellularLocation>
</comment>
<feature type="transmembrane region" description="Helical" evidence="10">
    <location>
        <begin position="366"/>
        <end position="392"/>
    </location>
</feature>
<reference evidence="14" key="1">
    <citation type="submission" date="2018-05" db="EMBL/GenBank/DDBJ databases">
        <title>Draft genome of Mucuna pruriens seed.</title>
        <authorList>
            <person name="Nnadi N.E."/>
            <person name="Vos R."/>
            <person name="Hasami M.H."/>
            <person name="Devisetty U.K."/>
            <person name="Aguiy J.C."/>
        </authorList>
    </citation>
    <scope>NUCLEOTIDE SEQUENCE [LARGE SCALE GENOMIC DNA]</scope>
    <source>
        <strain evidence="14">JCA_2017</strain>
    </source>
</reference>
<evidence type="ECO:0000259" key="12">
    <source>
        <dbReference type="Pfam" id="PF23256"/>
    </source>
</evidence>
<keyword evidence="6 10" id="KW-1133">Transmembrane helix</keyword>
<comment type="caution">
    <text evidence="14">The sequence shown here is derived from an EMBL/GenBank/DDBJ whole genome shotgun (WGS) entry which is preliminary data.</text>
</comment>
<accession>A0A371G350</accession>
<evidence type="ECO:0000256" key="10">
    <source>
        <dbReference type="SAM" id="Phobius"/>
    </source>
</evidence>
<feature type="transmembrane region" description="Helical" evidence="10">
    <location>
        <begin position="116"/>
        <end position="138"/>
    </location>
</feature>
<feature type="non-terminal residue" evidence="14">
    <location>
        <position position="1"/>
    </location>
</feature>
<feature type="transmembrane region" description="Helical" evidence="10">
    <location>
        <begin position="336"/>
        <end position="359"/>
    </location>
</feature>
<evidence type="ECO:0000256" key="7">
    <source>
        <dbReference type="ARBA" id="ARBA00023065"/>
    </source>
</evidence>
<proteinExistence type="inferred from homology"/>
<feature type="domain" description="Cation/H(+) antiporter central" evidence="12">
    <location>
        <begin position="508"/>
        <end position="639"/>
    </location>
</feature>
<dbReference type="STRING" id="157652.A0A371G350"/>
<dbReference type="InterPro" id="IPR057291">
    <property type="entry name" value="CHX17_2nd"/>
</dbReference>
<feature type="transmembrane region" description="Helical" evidence="10">
    <location>
        <begin position="291"/>
        <end position="316"/>
    </location>
</feature>
<organism evidence="14 15">
    <name type="scientific">Mucuna pruriens</name>
    <name type="common">Velvet bean</name>
    <name type="synonym">Dolichos pruriens</name>
    <dbReference type="NCBI Taxonomy" id="157652"/>
    <lineage>
        <taxon>Eukaryota</taxon>
        <taxon>Viridiplantae</taxon>
        <taxon>Streptophyta</taxon>
        <taxon>Embryophyta</taxon>
        <taxon>Tracheophyta</taxon>
        <taxon>Spermatophyta</taxon>
        <taxon>Magnoliopsida</taxon>
        <taxon>eudicotyledons</taxon>
        <taxon>Gunneridae</taxon>
        <taxon>Pentapetalae</taxon>
        <taxon>rosids</taxon>
        <taxon>fabids</taxon>
        <taxon>Fabales</taxon>
        <taxon>Fabaceae</taxon>
        <taxon>Papilionoideae</taxon>
        <taxon>50 kb inversion clade</taxon>
        <taxon>NPAAA clade</taxon>
        <taxon>indigoferoid/millettioid clade</taxon>
        <taxon>Phaseoleae</taxon>
        <taxon>Mucuna</taxon>
    </lineage>
</organism>
<dbReference type="InterPro" id="IPR057290">
    <property type="entry name" value="CHX17_C"/>
</dbReference>
<evidence type="ECO:0000256" key="1">
    <source>
        <dbReference type="ARBA" id="ARBA00004141"/>
    </source>
</evidence>
<dbReference type="Pfam" id="PF23259">
    <property type="entry name" value="CHX17_C"/>
    <property type="match status" value="1"/>
</dbReference>
<protein>
    <submittedName>
        <fullName evidence="14">Cation/H(+) antiporter 15</fullName>
    </submittedName>
</protein>
<dbReference type="Pfam" id="PF23256">
    <property type="entry name" value="CHX17_2nd"/>
    <property type="match status" value="1"/>
</dbReference>
<evidence type="ECO:0000256" key="5">
    <source>
        <dbReference type="ARBA" id="ARBA00022958"/>
    </source>
</evidence>
<feature type="domain" description="Cation/H(+) antiporter C-terminal" evidence="13">
    <location>
        <begin position="645"/>
        <end position="813"/>
    </location>
</feature>